<sequence length="189" mass="21088">MPLSRDDTEEDNDIPPIRSELMLESRFSLQTIRDAMRTVTSTDDFAATHMPFMFGPSFTGDFQKAVYSILVLSGSIITDGYLAFLRLMTQYHTSTHTSLCAADMQKGAKGLQCLRNVGILQPHDAACVLLLGQVFSLISAKQQFPLLVQEPALDTITICPVLVDTVECLVRRKVPIIRLDLEDRIVVDR</sequence>
<proteinExistence type="predicted"/>
<protein>
    <submittedName>
        <fullName evidence="2">Uncharacterized protein</fullName>
    </submittedName>
</protein>
<accession>A0A2T3BCG7</accession>
<dbReference type="RefSeq" id="XP_024724558.1">
    <property type="nucleotide sequence ID" value="XM_024869706.1"/>
</dbReference>
<evidence type="ECO:0000313" key="3">
    <source>
        <dbReference type="Proteomes" id="UP000241818"/>
    </source>
</evidence>
<dbReference type="Proteomes" id="UP000241818">
    <property type="component" value="Unassembled WGS sequence"/>
</dbReference>
<dbReference type="GeneID" id="36577787"/>
<gene>
    <name evidence="2" type="ORF">M430DRAFT_92384</name>
</gene>
<organism evidence="2 3">
    <name type="scientific">Amorphotheca resinae ATCC 22711</name>
    <dbReference type="NCBI Taxonomy" id="857342"/>
    <lineage>
        <taxon>Eukaryota</taxon>
        <taxon>Fungi</taxon>
        <taxon>Dikarya</taxon>
        <taxon>Ascomycota</taxon>
        <taxon>Pezizomycotina</taxon>
        <taxon>Leotiomycetes</taxon>
        <taxon>Helotiales</taxon>
        <taxon>Amorphothecaceae</taxon>
        <taxon>Amorphotheca</taxon>
    </lineage>
</organism>
<name>A0A2T3BCG7_AMORE</name>
<feature type="non-terminal residue" evidence="2">
    <location>
        <position position="189"/>
    </location>
</feature>
<evidence type="ECO:0000256" key="1">
    <source>
        <dbReference type="SAM" id="Phobius"/>
    </source>
</evidence>
<keyword evidence="1" id="KW-0812">Transmembrane</keyword>
<dbReference type="OrthoDB" id="4137815at2759"/>
<dbReference type="InParanoid" id="A0A2T3BCG7"/>
<keyword evidence="3" id="KW-1185">Reference proteome</keyword>
<dbReference type="AlphaFoldDB" id="A0A2T3BCG7"/>
<keyword evidence="1" id="KW-1133">Transmembrane helix</keyword>
<reference evidence="2 3" key="1">
    <citation type="journal article" date="2018" name="New Phytol.">
        <title>Comparative genomics and transcriptomics depict ericoid mycorrhizal fungi as versatile saprotrophs and plant mutualists.</title>
        <authorList>
            <person name="Martino E."/>
            <person name="Morin E."/>
            <person name="Grelet G.A."/>
            <person name="Kuo A."/>
            <person name="Kohler A."/>
            <person name="Daghino S."/>
            <person name="Barry K.W."/>
            <person name="Cichocki N."/>
            <person name="Clum A."/>
            <person name="Dockter R.B."/>
            <person name="Hainaut M."/>
            <person name="Kuo R.C."/>
            <person name="LaButti K."/>
            <person name="Lindahl B.D."/>
            <person name="Lindquist E.A."/>
            <person name="Lipzen A."/>
            <person name="Khouja H.R."/>
            <person name="Magnuson J."/>
            <person name="Murat C."/>
            <person name="Ohm R.A."/>
            <person name="Singer S.W."/>
            <person name="Spatafora J.W."/>
            <person name="Wang M."/>
            <person name="Veneault-Fourrey C."/>
            <person name="Henrissat B."/>
            <person name="Grigoriev I.V."/>
            <person name="Martin F.M."/>
            <person name="Perotto S."/>
        </authorList>
    </citation>
    <scope>NUCLEOTIDE SEQUENCE [LARGE SCALE GENOMIC DNA]</scope>
    <source>
        <strain evidence="2 3">ATCC 22711</strain>
    </source>
</reference>
<dbReference type="EMBL" id="KZ679006">
    <property type="protein sequence ID" value="PSS27033.1"/>
    <property type="molecule type" value="Genomic_DNA"/>
</dbReference>
<feature type="transmembrane region" description="Helical" evidence="1">
    <location>
        <begin position="65"/>
        <end position="84"/>
    </location>
</feature>
<keyword evidence="1" id="KW-0472">Membrane</keyword>
<evidence type="ECO:0000313" key="2">
    <source>
        <dbReference type="EMBL" id="PSS27033.1"/>
    </source>
</evidence>